<evidence type="ECO:0000256" key="1">
    <source>
        <dbReference type="SAM" id="Coils"/>
    </source>
</evidence>
<gene>
    <name evidence="3" type="ORF">ElyMa_000283500</name>
</gene>
<protein>
    <submittedName>
        <fullName evidence="3">Endonuclease-reverse transcriptase</fullName>
    </submittedName>
</protein>
<dbReference type="Pfam" id="PF00078">
    <property type="entry name" value="RVT_1"/>
    <property type="match status" value="1"/>
</dbReference>
<dbReference type="SUPFAM" id="SSF56672">
    <property type="entry name" value="DNA/RNA polymerases"/>
    <property type="match status" value="1"/>
</dbReference>
<dbReference type="PANTHER" id="PTHR47027:SF8">
    <property type="entry name" value="RIBONUCLEASE H"/>
    <property type="match status" value="1"/>
</dbReference>
<dbReference type="PANTHER" id="PTHR47027">
    <property type="entry name" value="REVERSE TRANSCRIPTASE DOMAIN-CONTAINING PROTEIN"/>
    <property type="match status" value="1"/>
</dbReference>
<dbReference type="InterPro" id="IPR000477">
    <property type="entry name" value="RT_dom"/>
</dbReference>
<evidence type="ECO:0000313" key="3">
    <source>
        <dbReference type="EMBL" id="GFR68652.1"/>
    </source>
</evidence>
<keyword evidence="3" id="KW-0378">Hydrolase</keyword>
<keyword evidence="1" id="KW-0175">Coiled coil</keyword>
<accession>A0AAV4F5Z9</accession>
<name>A0AAV4F5Z9_9GAST</name>
<proteinExistence type="predicted"/>
<dbReference type="AlphaFoldDB" id="A0AAV4F5Z9"/>
<dbReference type="EMBL" id="BMAT01000567">
    <property type="protein sequence ID" value="GFR68652.1"/>
    <property type="molecule type" value="Genomic_DNA"/>
</dbReference>
<keyword evidence="4" id="KW-1185">Reference proteome</keyword>
<sequence length="309" mass="35471">MTTREEIVQHADLLGYRCEKMEEYLKQEFKVLAERAAIAKKEELERAAKKEELERAARKEELERAARKEELEAERAARKEEAERIAKKEEAERIAKKEEAERAAKIELEKMRLETEMKMLQAKIQAGIVKDETVGNTSRFSDALKAANEMRHHQSPLTGEGASELGEYLLEEAISEKSGILITGVNINNIRYADDTVILVESEKQLQAMLDRIVDKCKEYDLEINAKKTKKMRIGRDTKALTITVGNAVLEQVSKYSYIGHIITEDVATLKEVQLRTGKTRQRFWENKELLRRNIGLNTKKGILACYVF</sequence>
<dbReference type="Proteomes" id="UP000762676">
    <property type="component" value="Unassembled WGS sequence"/>
</dbReference>
<keyword evidence="3" id="KW-0540">Nuclease</keyword>
<organism evidence="3 4">
    <name type="scientific">Elysia marginata</name>
    <dbReference type="NCBI Taxonomy" id="1093978"/>
    <lineage>
        <taxon>Eukaryota</taxon>
        <taxon>Metazoa</taxon>
        <taxon>Spiralia</taxon>
        <taxon>Lophotrochozoa</taxon>
        <taxon>Mollusca</taxon>
        <taxon>Gastropoda</taxon>
        <taxon>Heterobranchia</taxon>
        <taxon>Euthyneura</taxon>
        <taxon>Panpulmonata</taxon>
        <taxon>Sacoglossa</taxon>
        <taxon>Placobranchoidea</taxon>
        <taxon>Plakobranchidae</taxon>
        <taxon>Elysia</taxon>
    </lineage>
</organism>
<feature type="coiled-coil region" evidence="1">
    <location>
        <begin position="34"/>
        <end position="123"/>
    </location>
</feature>
<keyword evidence="3" id="KW-0255">Endonuclease</keyword>
<evidence type="ECO:0000259" key="2">
    <source>
        <dbReference type="Pfam" id="PF00078"/>
    </source>
</evidence>
<dbReference type="InterPro" id="IPR043502">
    <property type="entry name" value="DNA/RNA_pol_sf"/>
</dbReference>
<comment type="caution">
    <text evidence="3">The sequence shown here is derived from an EMBL/GenBank/DDBJ whole genome shotgun (WGS) entry which is preliminary data.</text>
</comment>
<feature type="domain" description="Reverse transcriptase" evidence="2">
    <location>
        <begin position="181"/>
        <end position="263"/>
    </location>
</feature>
<dbReference type="GO" id="GO:0004519">
    <property type="term" value="F:endonuclease activity"/>
    <property type="evidence" value="ECO:0007669"/>
    <property type="project" value="UniProtKB-KW"/>
</dbReference>
<evidence type="ECO:0000313" key="4">
    <source>
        <dbReference type="Proteomes" id="UP000762676"/>
    </source>
</evidence>
<reference evidence="3 4" key="1">
    <citation type="journal article" date="2021" name="Elife">
        <title>Chloroplast acquisition without the gene transfer in kleptoplastic sea slugs, Plakobranchus ocellatus.</title>
        <authorList>
            <person name="Maeda T."/>
            <person name="Takahashi S."/>
            <person name="Yoshida T."/>
            <person name="Shimamura S."/>
            <person name="Takaki Y."/>
            <person name="Nagai Y."/>
            <person name="Toyoda A."/>
            <person name="Suzuki Y."/>
            <person name="Arimoto A."/>
            <person name="Ishii H."/>
            <person name="Satoh N."/>
            <person name="Nishiyama T."/>
            <person name="Hasebe M."/>
            <person name="Maruyama T."/>
            <person name="Minagawa J."/>
            <person name="Obokata J."/>
            <person name="Shigenobu S."/>
        </authorList>
    </citation>
    <scope>NUCLEOTIDE SEQUENCE [LARGE SCALE GENOMIC DNA]</scope>
</reference>